<protein>
    <submittedName>
        <fullName evidence="5">Cell wall assembly regulatory protein, putative</fullName>
    </submittedName>
</protein>
<evidence type="ECO:0000313" key="6">
    <source>
        <dbReference type="Proteomes" id="UP000002605"/>
    </source>
</evidence>
<feature type="region of interest" description="Disordered" evidence="2">
    <location>
        <begin position="480"/>
        <end position="500"/>
    </location>
</feature>
<evidence type="ECO:0000313" key="5">
    <source>
        <dbReference type="EMBL" id="CAX43034.1"/>
    </source>
</evidence>
<gene>
    <name evidence="4" type="ordered locus">Cd36_85330</name>
    <name evidence="5" type="ORF">CD36_85330</name>
</gene>
<dbReference type="SMART" id="SM00860">
    <property type="entry name" value="SMI1_KNR4"/>
    <property type="match status" value="1"/>
</dbReference>
<accession>B9WEC3</accession>
<dbReference type="Pfam" id="PF09346">
    <property type="entry name" value="SMI1_KNR4"/>
    <property type="match status" value="2"/>
</dbReference>
<dbReference type="AlphaFoldDB" id="B9WEC3"/>
<evidence type="ECO:0000256" key="2">
    <source>
        <dbReference type="SAM" id="MobiDB-lite"/>
    </source>
</evidence>
<evidence type="ECO:0000313" key="4">
    <source>
        <dbReference type="CGD" id="CAL0000159313"/>
    </source>
</evidence>
<dbReference type="HOGENOM" id="CLU_027501_0_0_1"/>
<dbReference type="KEGG" id="cdu:CD36_85330"/>
<keyword evidence="6" id="KW-1185">Reference proteome</keyword>
<feature type="region of interest" description="Disordered" evidence="2">
    <location>
        <begin position="516"/>
        <end position="558"/>
    </location>
</feature>
<feature type="compositionally biased region" description="Low complexity" evidence="2">
    <location>
        <begin position="232"/>
        <end position="269"/>
    </location>
</feature>
<reference evidence="5 6" key="1">
    <citation type="journal article" date="2009" name="Genome Res.">
        <title>Comparative genomics of the fungal pathogens Candida dubliniensis and Candida albicans.</title>
        <authorList>
            <person name="Jackson A.P."/>
            <person name="Gamble J.A."/>
            <person name="Yeomans T."/>
            <person name="Moran G.P."/>
            <person name="Saunders D."/>
            <person name="Harris D."/>
            <person name="Aslett M."/>
            <person name="Barrell J.F."/>
            <person name="Butler G."/>
            <person name="Citiulo F."/>
            <person name="Coleman D.C."/>
            <person name="de Groot P.W.J."/>
            <person name="Goodwin T.J."/>
            <person name="Quail M.A."/>
            <person name="McQuillan J."/>
            <person name="Munro C.A."/>
            <person name="Pain A."/>
            <person name="Poulter R.T."/>
            <person name="Rajandream M.A."/>
            <person name="Renauld H."/>
            <person name="Spiering M.J."/>
            <person name="Tivey A."/>
            <person name="Gow N.A.R."/>
            <person name="Barrell B."/>
            <person name="Sullivan D.J."/>
            <person name="Berriman M."/>
        </authorList>
    </citation>
    <scope>NUCLEOTIDE SEQUENCE [LARGE SCALE GENOMIC DNA]</scope>
    <source>
        <strain evidence="6">CD36 / ATCC MYA-646 / CBS 7987 / NCPF 3949 / NRRL Y-17841</strain>
    </source>
</reference>
<dbReference type="EMBL" id="FM992690">
    <property type="protein sequence ID" value="CAX43034.1"/>
    <property type="molecule type" value="Genomic_DNA"/>
</dbReference>
<sequence length="558" mass="62194">MKFGQKLQEFVYFLTTNDKYSEFDSRKSFNRINKPDSENLLGHHHNNSSLELVSNINDENSSAKNGSNSSSNNLQGIHEVNLAWRHIKNWLHKYSPDLNNSLQSKCTDSDLQDFQKDLSIKLPNCVIQYFKLVDGQYSDFESSGLIFGLKLMSLDEITTATENWRRVAGHLNEELKQNFKSGLSKLPSSHSNSNQLTRKFTPTSSSADSSITSPGANDIDIANIAQEPISTRSSIDISTTTSRTSSTHSTNTATSMTYSNNGSSATSSTSKKRGMNIPKQRSIPPNFIRETFAHPMWIPLITDGVGNYVGIDLSPASEGLLGQVILFGRDFDFKFQISDNWGDFLLIFANDLELGNWDLKQEQKNNDGDLFVGNEGDLVFIDKSSGLEVPYFEVLKTRSVKKWLNNLQKSSISSSTNTEEEADTNDKHHEQLLDELKNSQVSILTLSNKKFQSIDSFINNNLTLIDSMKKSELEGKSPVFTNHKTKLSSPSSPVTFTNNASKIKSPLSQDVTETILEGGEEEEEATKKKSTQPQPPPPPTTTTTTKTNIDQTLEEVDL</sequence>
<comment type="similarity">
    <text evidence="1">Belongs to the KNR4/SMI1 family.</text>
</comment>
<dbReference type="Proteomes" id="UP000002605">
    <property type="component" value="Chromosome 3"/>
</dbReference>
<feature type="region of interest" description="Disordered" evidence="2">
    <location>
        <begin position="232"/>
        <end position="281"/>
    </location>
</feature>
<dbReference type="InterPro" id="IPR051873">
    <property type="entry name" value="KNR4/SMI1_regulator"/>
</dbReference>
<dbReference type="GO" id="GO:0043332">
    <property type="term" value="C:mating projection tip"/>
    <property type="evidence" value="ECO:0007669"/>
    <property type="project" value="TreeGrafter"/>
</dbReference>
<feature type="domain" description="Knr4/Smi1-like" evidence="3">
    <location>
        <begin position="105"/>
        <end position="347"/>
    </location>
</feature>
<dbReference type="eggNOG" id="ENOG502QTAZ">
    <property type="taxonomic scope" value="Eukaryota"/>
</dbReference>
<dbReference type="GeneID" id="8047096"/>
<dbReference type="InterPro" id="IPR037883">
    <property type="entry name" value="Knr4/Smi1-like_sf"/>
</dbReference>
<evidence type="ECO:0000256" key="1">
    <source>
        <dbReference type="ARBA" id="ARBA00005303"/>
    </source>
</evidence>
<name>B9WEC3_CANDC</name>
<dbReference type="SUPFAM" id="SSF160631">
    <property type="entry name" value="SMI1/KNR4-like"/>
    <property type="match status" value="1"/>
</dbReference>
<dbReference type="RefSeq" id="XP_002419440.1">
    <property type="nucleotide sequence ID" value="XM_002419395.1"/>
</dbReference>
<dbReference type="PIRSF" id="PIRSF017023">
    <property type="entry name" value="KNR4"/>
    <property type="match status" value="1"/>
</dbReference>
<feature type="region of interest" description="Disordered" evidence="2">
    <location>
        <begin position="182"/>
        <end position="218"/>
    </location>
</feature>
<dbReference type="PANTHER" id="PTHR47432">
    <property type="entry name" value="CELL WALL ASSEMBLY REGULATOR SMI1"/>
    <property type="match status" value="1"/>
</dbReference>
<feature type="compositionally biased region" description="Low complexity" evidence="2">
    <location>
        <begin position="201"/>
        <end position="213"/>
    </location>
</feature>
<feature type="compositionally biased region" description="Polar residues" evidence="2">
    <location>
        <begin position="182"/>
        <end position="200"/>
    </location>
</feature>
<dbReference type="OrthoDB" id="2305498at2759"/>
<organism evidence="5 6">
    <name type="scientific">Candida dubliniensis (strain CD36 / ATCC MYA-646 / CBS 7987 / NCPF 3949 / NRRL Y-17841)</name>
    <name type="common">Yeast</name>
    <dbReference type="NCBI Taxonomy" id="573826"/>
    <lineage>
        <taxon>Eukaryota</taxon>
        <taxon>Fungi</taxon>
        <taxon>Dikarya</taxon>
        <taxon>Ascomycota</taxon>
        <taxon>Saccharomycotina</taxon>
        <taxon>Pichiomycetes</taxon>
        <taxon>Debaryomycetaceae</taxon>
        <taxon>Candida/Lodderomyces clade</taxon>
        <taxon>Candida</taxon>
    </lineage>
</organism>
<dbReference type="PANTHER" id="PTHR47432:SF1">
    <property type="entry name" value="CELL WALL ASSEMBLY REGULATOR SMI1"/>
    <property type="match status" value="1"/>
</dbReference>
<dbReference type="CGD" id="CAL0000159313">
    <property type="gene designation" value="Cd36_85330"/>
</dbReference>
<dbReference type="InterPro" id="IPR018958">
    <property type="entry name" value="Knr4/Smi1-like_dom"/>
</dbReference>
<dbReference type="GO" id="GO:0070880">
    <property type="term" value="P:fungal-type cell wall beta-glucan biosynthetic process"/>
    <property type="evidence" value="ECO:0007669"/>
    <property type="project" value="TreeGrafter"/>
</dbReference>
<dbReference type="InterPro" id="IPR009203">
    <property type="entry name" value="Knr4/Smi1"/>
</dbReference>
<evidence type="ECO:0000259" key="3">
    <source>
        <dbReference type="SMART" id="SM00860"/>
    </source>
</evidence>
<dbReference type="VEuPathDB" id="FungiDB:CD36_85330"/>
<proteinExistence type="inferred from homology"/>